<dbReference type="InterPro" id="IPR000055">
    <property type="entry name" value="Restrct_endonuc_typeI_TRD"/>
</dbReference>
<gene>
    <name evidence="6" type="ORF">K3769_13645</name>
</gene>
<dbReference type="InterPro" id="IPR044946">
    <property type="entry name" value="Restrct_endonuc_typeI_TRD_sf"/>
</dbReference>
<dbReference type="CDD" id="cd16961">
    <property type="entry name" value="RMtype1_S_TRD-CR_like"/>
    <property type="match status" value="1"/>
</dbReference>
<evidence type="ECO:0000259" key="5">
    <source>
        <dbReference type="Pfam" id="PF01420"/>
    </source>
</evidence>
<dbReference type="Gene3D" id="3.90.220.20">
    <property type="entry name" value="DNA methylase specificity domains"/>
    <property type="match status" value="2"/>
</dbReference>
<keyword evidence="7" id="KW-1185">Reference proteome</keyword>
<feature type="domain" description="Type I restriction modification DNA specificity" evidence="5">
    <location>
        <begin position="105"/>
        <end position="161"/>
    </location>
</feature>
<evidence type="ECO:0000256" key="1">
    <source>
        <dbReference type="ARBA" id="ARBA00010923"/>
    </source>
</evidence>
<name>A0ABT3V1A9_9ACTN</name>
<dbReference type="GO" id="GO:0016787">
    <property type="term" value="F:hydrolase activity"/>
    <property type="evidence" value="ECO:0007669"/>
    <property type="project" value="UniProtKB-KW"/>
</dbReference>
<dbReference type="GO" id="GO:0004519">
    <property type="term" value="F:endonuclease activity"/>
    <property type="evidence" value="ECO:0007669"/>
    <property type="project" value="UniProtKB-KW"/>
</dbReference>
<dbReference type="SUPFAM" id="SSF116734">
    <property type="entry name" value="DNA methylase specificity domain"/>
    <property type="match status" value="2"/>
</dbReference>
<keyword evidence="6" id="KW-0255">Endonuclease</keyword>
<dbReference type="Pfam" id="PF01420">
    <property type="entry name" value="Methylase_S"/>
    <property type="match status" value="1"/>
</dbReference>
<protein>
    <submittedName>
        <fullName evidence="6">Restriction endonuclease subunit S</fullName>
        <ecNumber evidence="6">3.1.21.-</ecNumber>
    </submittedName>
</protein>
<dbReference type="EC" id="3.1.21.-" evidence="6"/>
<dbReference type="Proteomes" id="UP001165590">
    <property type="component" value="Unassembled WGS sequence"/>
</dbReference>
<reference evidence="6" key="1">
    <citation type="journal article" date="2022" name="bioRxiv">
        <title>Discovery and biosynthetic assessment of Streptomyces ortus sp nov. isolated from a deep-sea sponge.</title>
        <authorList>
            <person name="Williams S.E."/>
        </authorList>
    </citation>
    <scope>NUCLEOTIDE SEQUENCE</scope>
    <source>
        <strain evidence="6">A15ISP2-DRY2</strain>
    </source>
</reference>
<evidence type="ECO:0000256" key="2">
    <source>
        <dbReference type="ARBA" id="ARBA00022747"/>
    </source>
</evidence>
<keyword evidence="2" id="KW-0680">Restriction system</keyword>
<sequence>MTVPANWQTLRARFAFSRRDVRGAEAPLASATKDGVILRSDLDFAVWNPDSNVSNYKLVESDDFVIGLRSFQHGISHSSVRGIVSPAYTVLRSGDDLDPRFFKHYFRSSLLISHLANITQGIRQGQAIDIEAFDNLSMPVPPLEEQRRIADFLDAETARIDALTRAYVRLNKLASERSQCVIDSEIEKHRKLTPFRYLVRFREGPGIMAVDFHDDGIPLIRISGLHRGKVTLNGCNFLDPEKAARQWSQFRLKLGDRLISGSATMGGVSVVKDPAVIGSIPYTGLIILRPARQDVDMTYVESFLRSSLFSRQIDVLKTGAAMQHFGPTHLSQIQAPLPSPHEQMRIVHNVQDALSHASRCEDLVNRQLALLAERRQALITAAVTGQFDVSTASGRNVTDGVSA</sequence>
<accession>A0ABT3V1A9</accession>
<evidence type="ECO:0000256" key="3">
    <source>
        <dbReference type="ARBA" id="ARBA00023125"/>
    </source>
</evidence>
<evidence type="ECO:0000313" key="6">
    <source>
        <dbReference type="EMBL" id="MCX4233799.1"/>
    </source>
</evidence>
<organism evidence="6 7">
    <name type="scientific">Streptomyces ortus</name>
    <dbReference type="NCBI Taxonomy" id="2867268"/>
    <lineage>
        <taxon>Bacteria</taxon>
        <taxon>Bacillati</taxon>
        <taxon>Actinomycetota</taxon>
        <taxon>Actinomycetes</taxon>
        <taxon>Kitasatosporales</taxon>
        <taxon>Streptomycetaceae</taxon>
        <taxon>Streptomyces</taxon>
    </lineage>
</organism>
<comment type="subunit">
    <text evidence="4">The methyltransferase is composed of M and S polypeptides.</text>
</comment>
<keyword evidence="6" id="KW-0540">Nuclease</keyword>
<evidence type="ECO:0000256" key="4">
    <source>
        <dbReference type="ARBA" id="ARBA00038652"/>
    </source>
</evidence>
<comment type="similarity">
    <text evidence="1">Belongs to the type-I restriction system S methylase family.</text>
</comment>
<dbReference type="PANTHER" id="PTHR43140:SF1">
    <property type="entry name" value="TYPE I RESTRICTION ENZYME ECOKI SPECIFICITY SUBUNIT"/>
    <property type="match status" value="1"/>
</dbReference>
<dbReference type="PANTHER" id="PTHR43140">
    <property type="entry name" value="TYPE-1 RESTRICTION ENZYME ECOKI SPECIFICITY PROTEIN"/>
    <property type="match status" value="1"/>
</dbReference>
<keyword evidence="3" id="KW-0238">DNA-binding</keyword>
<dbReference type="InterPro" id="IPR051212">
    <property type="entry name" value="Type-I_RE_S_subunit"/>
</dbReference>
<comment type="caution">
    <text evidence="6">The sequence shown here is derived from an EMBL/GenBank/DDBJ whole genome shotgun (WGS) entry which is preliminary data.</text>
</comment>
<keyword evidence="6" id="KW-0378">Hydrolase</keyword>
<dbReference type="EMBL" id="JAIFZO010000002">
    <property type="protein sequence ID" value="MCX4233799.1"/>
    <property type="molecule type" value="Genomic_DNA"/>
</dbReference>
<proteinExistence type="inferred from homology"/>
<evidence type="ECO:0000313" key="7">
    <source>
        <dbReference type="Proteomes" id="UP001165590"/>
    </source>
</evidence>
<dbReference type="RefSeq" id="WP_267026700.1">
    <property type="nucleotide sequence ID" value="NZ_JAIFZO010000002.1"/>
</dbReference>